<keyword evidence="11" id="KW-1185">Reference proteome</keyword>
<evidence type="ECO:0000256" key="7">
    <source>
        <dbReference type="HAMAP-Rule" id="MF_00488"/>
    </source>
</evidence>
<feature type="domain" description="Lactate/malate dehydrogenase N-terminal" evidence="8">
    <location>
        <begin position="24"/>
        <end position="159"/>
    </location>
</feature>
<dbReference type="InterPro" id="IPR022383">
    <property type="entry name" value="Lactate/malate_DH_C"/>
</dbReference>
<feature type="binding site" evidence="7">
    <location>
        <position position="57"/>
    </location>
    <ligand>
        <name>NAD(+)</name>
        <dbReference type="ChEBI" id="CHEBI:57540"/>
    </ligand>
</feature>
<feature type="domain" description="Lactate/malate dehydrogenase C-terminal" evidence="9">
    <location>
        <begin position="162"/>
        <end position="323"/>
    </location>
</feature>
<dbReference type="EC" id="1.1.1.27" evidence="3 7"/>
<name>A0ABT0CDF4_THEVL</name>
<dbReference type="NCBIfam" id="NF000824">
    <property type="entry name" value="PRK00066.1"/>
    <property type="match status" value="1"/>
</dbReference>
<keyword evidence="4 7" id="KW-0560">Oxidoreductase</keyword>
<dbReference type="InterPro" id="IPR018177">
    <property type="entry name" value="L-lactate_DH_AS"/>
</dbReference>
<feature type="active site" description="Proton acceptor" evidence="7">
    <location>
        <position position="192"/>
    </location>
</feature>
<feature type="binding site" evidence="7">
    <location>
        <begin position="96"/>
        <end position="97"/>
    </location>
    <ligand>
        <name>NAD(+)</name>
        <dbReference type="ChEBI" id="CHEBI:57540"/>
    </ligand>
</feature>
<proteinExistence type="inferred from homology"/>
<dbReference type="InterPro" id="IPR036291">
    <property type="entry name" value="NAD(P)-bd_dom_sf"/>
</dbReference>
<dbReference type="InterPro" id="IPR001557">
    <property type="entry name" value="L-lactate/malate_DH"/>
</dbReference>
<dbReference type="NCBIfam" id="TIGR01771">
    <property type="entry name" value="L-LDH-NAD"/>
    <property type="match status" value="1"/>
</dbReference>
<evidence type="ECO:0000256" key="3">
    <source>
        <dbReference type="ARBA" id="ARBA00012967"/>
    </source>
</evidence>
<feature type="binding site" evidence="7">
    <location>
        <position position="99"/>
    </location>
    <ligand>
        <name>substrate</name>
    </ligand>
</feature>
<dbReference type="EMBL" id="JAFIRA010000026">
    <property type="protein sequence ID" value="MCJ2543355.1"/>
    <property type="molecule type" value="Genomic_DNA"/>
</dbReference>
<comment type="caution">
    <text evidence="10">The sequence shown here is derived from an EMBL/GenBank/DDBJ whole genome shotgun (WGS) entry which is preliminary data.</text>
</comment>
<dbReference type="PRINTS" id="PR00086">
    <property type="entry name" value="LLDHDRGNASE"/>
</dbReference>
<feature type="binding site" evidence="7">
    <location>
        <position position="52"/>
    </location>
    <ligand>
        <name>NAD(+)</name>
        <dbReference type="ChEBI" id="CHEBI:57540"/>
    </ligand>
</feature>
<feature type="modified residue" description="Phosphotyrosine" evidence="7">
    <location>
        <position position="234"/>
    </location>
</feature>
<organism evidence="10 11">
    <name type="scientific">Thermostichus vulcanus str. 'Rupite'</name>
    <dbReference type="NCBI Taxonomy" id="2813851"/>
    <lineage>
        <taxon>Bacteria</taxon>
        <taxon>Bacillati</taxon>
        <taxon>Cyanobacteriota</taxon>
        <taxon>Cyanophyceae</taxon>
        <taxon>Thermostichales</taxon>
        <taxon>Thermostichaceae</taxon>
        <taxon>Thermostichus</taxon>
    </lineage>
</organism>
<accession>A0ABT0CDF4</accession>
<dbReference type="Proteomes" id="UP000830835">
    <property type="component" value="Unassembled WGS sequence"/>
</dbReference>
<evidence type="ECO:0000256" key="4">
    <source>
        <dbReference type="ARBA" id="ARBA00023002"/>
    </source>
</evidence>
<evidence type="ECO:0000256" key="1">
    <source>
        <dbReference type="ARBA" id="ARBA00004843"/>
    </source>
</evidence>
<keyword evidence="7" id="KW-0021">Allosteric enzyme</keyword>
<dbReference type="PROSITE" id="PS00064">
    <property type="entry name" value="L_LDH"/>
    <property type="match status" value="1"/>
</dbReference>
<feature type="binding site" evidence="7">
    <location>
        <begin position="165"/>
        <end position="168"/>
    </location>
    <ligand>
        <name>substrate</name>
    </ligand>
</feature>
<feature type="binding site" evidence="7">
    <location>
        <position position="160"/>
    </location>
    <ligand>
        <name>NAD(+)</name>
        <dbReference type="ChEBI" id="CHEBI:57540"/>
    </ligand>
</feature>
<evidence type="ECO:0000313" key="11">
    <source>
        <dbReference type="Proteomes" id="UP000830835"/>
    </source>
</evidence>
<evidence type="ECO:0000256" key="6">
    <source>
        <dbReference type="ARBA" id="ARBA00049258"/>
    </source>
</evidence>
<dbReference type="InterPro" id="IPR001236">
    <property type="entry name" value="Lactate/malate_DH_N"/>
</dbReference>
<comment type="similarity">
    <text evidence="2 7">Belongs to the LDH/MDH superfamily. LDH family.</text>
</comment>
<evidence type="ECO:0000256" key="2">
    <source>
        <dbReference type="ARBA" id="ARBA00006054"/>
    </source>
</evidence>
<feature type="binding site" evidence="7">
    <location>
        <position position="170"/>
    </location>
    <ligand>
        <name>beta-D-fructose 1,6-bisphosphate</name>
        <dbReference type="ChEBI" id="CHEBI:32966"/>
        <note>allosteric activator</note>
    </ligand>
</feature>
<feature type="binding site" evidence="7">
    <location>
        <position position="185"/>
    </location>
    <ligand>
        <name>beta-D-fructose 1,6-bisphosphate</name>
        <dbReference type="ChEBI" id="CHEBI:32966"/>
        <note>allosteric activator</note>
    </ligand>
</feature>
<dbReference type="Pfam" id="PF00056">
    <property type="entry name" value="Ldh_1_N"/>
    <property type="match status" value="1"/>
</dbReference>
<dbReference type="PANTHER" id="PTHR43128:SF16">
    <property type="entry name" value="L-LACTATE DEHYDROGENASE"/>
    <property type="match status" value="1"/>
</dbReference>
<keyword evidence="7" id="KW-0597">Phosphoprotein</keyword>
<dbReference type="CDD" id="cd05292">
    <property type="entry name" value="LDH_2"/>
    <property type="match status" value="1"/>
</dbReference>
<dbReference type="GO" id="GO:0004459">
    <property type="term" value="F:L-lactate dehydrogenase (NAD+) activity"/>
    <property type="evidence" value="ECO:0007669"/>
    <property type="project" value="UniProtKB-EC"/>
</dbReference>
<comment type="subcellular location">
    <subcellularLocation>
        <location evidence="7">Cytoplasm</location>
    </subcellularLocation>
</comment>
<dbReference type="Gene3D" id="3.40.50.720">
    <property type="entry name" value="NAD(P)-binding Rossmann-like Domain"/>
    <property type="match status" value="1"/>
</dbReference>
<evidence type="ECO:0000256" key="5">
    <source>
        <dbReference type="ARBA" id="ARBA00023027"/>
    </source>
</evidence>
<dbReference type="InterPro" id="IPR011304">
    <property type="entry name" value="L-lactate_DH"/>
</dbReference>
<dbReference type="Pfam" id="PF02866">
    <property type="entry name" value="Ldh_1_C"/>
    <property type="match status" value="1"/>
</dbReference>
<comment type="pathway">
    <text evidence="1 7">Fermentation; pyruvate fermentation to lactate; (S)-lactate from pyruvate: step 1/1.</text>
</comment>
<comment type="caution">
    <text evidence="7">Lacks conserved residue(s) required for the propagation of feature annotation.</text>
</comment>
<comment type="function">
    <text evidence="7">Catalyzes the conversion of lactate to pyruvate.</text>
</comment>
<feature type="binding site" evidence="7">
    <location>
        <position position="105"/>
    </location>
    <ligand>
        <name>substrate</name>
    </ligand>
</feature>
<evidence type="ECO:0000259" key="9">
    <source>
        <dbReference type="Pfam" id="PF02866"/>
    </source>
</evidence>
<comment type="activity regulation">
    <text evidence="7">Allosterically activated by fructose 1,6-bisphosphate (FBP).</text>
</comment>
<gene>
    <name evidence="7" type="primary">ldh</name>
    <name evidence="10" type="ORF">JX360_10625</name>
</gene>
<comment type="catalytic activity">
    <reaction evidence="6 7">
        <text>(S)-lactate + NAD(+) = pyruvate + NADH + H(+)</text>
        <dbReference type="Rhea" id="RHEA:23444"/>
        <dbReference type="ChEBI" id="CHEBI:15361"/>
        <dbReference type="ChEBI" id="CHEBI:15378"/>
        <dbReference type="ChEBI" id="CHEBI:16651"/>
        <dbReference type="ChEBI" id="CHEBI:57540"/>
        <dbReference type="ChEBI" id="CHEBI:57945"/>
        <dbReference type="EC" id="1.1.1.27"/>
    </reaction>
</comment>
<dbReference type="PIRSF" id="PIRSF000102">
    <property type="entry name" value="Lac_mal_DH"/>
    <property type="match status" value="1"/>
</dbReference>
<feature type="binding site" evidence="7">
    <location>
        <begin position="137"/>
        <end position="140"/>
    </location>
    <ligand>
        <name>substrate</name>
    </ligand>
</feature>
<sequence>MPVSETGTQTLAHPQSSRRLLKGSIIGAGQVGMACAYSMLIQNTLDELVISDIARDKVEGEVMDLVHGIPFVEPTRVRAGELADCAGSDVVILTAGAKQRPGETRLDLVQRNVEIFKSLIPALMEHCPDAILLVVSNPVDIMTYVSLKLSGLPAKQVIGSGTVLDTARFRYLLAERLGVDPRSLHAYIIGEHGDSEVAVWSKVNMAGTPIGELSPEWDPVHLGDIFEQVRNAAYEIIRRKGATSYAIGLGVTQIVQALLRDQHRVLTVSSLTQGEYGLPEVCLSLPRIIGRQGVERTLGMSLTEVEQKQLHHSAHLLRQIIDDIQW</sequence>
<feature type="binding site" evidence="7">
    <location>
        <begin position="135"/>
        <end position="137"/>
    </location>
    <ligand>
        <name>NAD(+)</name>
        <dbReference type="ChEBI" id="CHEBI:57540"/>
    </ligand>
</feature>
<dbReference type="Gene3D" id="3.90.110.10">
    <property type="entry name" value="Lactate dehydrogenase/glycoside hydrolase, family 4, C-terminal"/>
    <property type="match status" value="1"/>
</dbReference>
<reference evidence="10" key="1">
    <citation type="submission" date="2021-02" db="EMBL/GenBank/DDBJ databases">
        <title>The CRISPR/cas machinery reduction and long-range gene transfer in the hot spring cyanobacterium Synechococcus.</title>
        <authorList>
            <person name="Dvorak P."/>
            <person name="Jahodarova E."/>
            <person name="Hasler P."/>
            <person name="Poulickova A."/>
        </authorList>
    </citation>
    <scope>NUCLEOTIDE SEQUENCE</scope>
    <source>
        <strain evidence="10">Rupite</strain>
    </source>
</reference>
<evidence type="ECO:0000259" key="8">
    <source>
        <dbReference type="Pfam" id="PF00056"/>
    </source>
</evidence>
<feature type="binding site" evidence="7">
    <location>
        <position position="243"/>
    </location>
    <ligand>
        <name>substrate</name>
    </ligand>
</feature>
<evidence type="ECO:0000313" key="10">
    <source>
        <dbReference type="EMBL" id="MCJ2543355.1"/>
    </source>
</evidence>
<dbReference type="RefSeq" id="WP_244350631.1">
    <property type="nucleotide sequence ID" value="NZ_JAFIRA010000026.1"/>
</dbReference>
<dbReference type="SUPFAM" id="SSF56327">
    <property type="entry name" value="LDH C-terminal domain-like"/>
    <property type="match status" value="1"/>
</dbReference>
<comment type="subunit">
    <text evidence="7">Homotetramer.</text>
</comment>
<dbReference type="NCBIfam" id="NF004863">
    <property type="entry name" value="PRK06223.1"/>
    <property type="match status" value="1"/>
</dbReference>
<dbReference type="InterPro" id="IPR015955">
    <property type="entry name" value="Lactate_DH/Glyco_Ohase_4_C"/>
</dbReference>
<protein>
    <recommendedName>
        <fullName evidence="3 7">L-lactate dehydrogenase</fullName>
        <shortName evidence="7">L-LDH</shortName>
        <ecNumber evidence="3 7">1.1.1.27</ecNumber>
    </recommendedName>
</protein>
<keyword evidence="5 7" id="KW-0520">NAD</keyword>
<feature type="binding site" evidence="7">
    <location>
        <position position="31"/>
    </location>
    <ligand>
        <name>NAD(+)</name>
        <dbReference type="ChEBI" id="CHEBI:57540"/>
    </ligand>
</feature>
<dbReference type="SUPFAM" id="SSF51735">
    <property type="entry name" value="NAD(P)-binding Rossmann-fold domains"/>
    <property type="match status" value="1"/>
</dbReference>
<keyword evidence="7" id="KW-0963">Cytoplasm</keyword>
<dbReference type="HAMAP" id="MF_00488">
    <property type="entry name" value="Lactate_dehydrog"/>
    <property type="match status" value="1"/>
</dbReference>
<feature type="binding site" evidence="7">
    <location>
        <position position="118"/>
    </location>
    <ligand>
        <name>NAD(+)</name>
        <dbReference type="ChEBI" id="CHEBI:57540"/>
    </ligand>
</feature>
<dbReference type="PANTHER" id="PTHR43128">
    <property type="entry name" value="L-2-HYDROXYCARBOXYLATE DEHYDROGENASE (NAD(P)(+))"/>
    <property type="match status" value="1"/>
</dbReference>